<dbReference type="RefSeq" id="WP_376868978.1">
    <property type="nucleotide sequence ID" value="NZ_JBHRUV010000095.1"/>
</dbReference>
<keyword evidence="5" id="KW-1185">Reference proteome</keyword>
<accession>A0ABV7LH18</accession>
<gene>
    <name evidence="4" type="ORF">ACFOEX_12725</name>
</gene>
<feature type="region of interest" description="Disordered" evidence="1">
    <location>
        <begin position="80"/>
        <end position="109"/>
    </location>
</feature>
<comment type="caution">
    <text evidence="4">The sequence shown here is derived from an EMBL/GenBank/DDBJ whole genome shotgun (WGS) entry which is preliminary data.</text>
</comment>
<protein>
    <submittedName>
        <fullName evidence="4">LysM peptidoglycan-binding domain-containing protein</fullName>
    </submittedName>
</protein>
<dbReference type="Pfam" id="PF01476">
    <property type="entry name" value="LysM"/>
    <property type="match status" value="1"/>
</dbReference>
<dbReference type="InterPro" id="IPR036779">
    <property type="entry name" value="LysM_dom_sf"/>
</dbReference>
<reference evidence="5" key="1">
    <citation type="journal article" date="2019" name="Int. J. Syst. Evol. Microbiol.">
        <title>The Global Catalogue of Microorganisms (GCM) 10K type strain sequencing project: providing services to taxonomists for standard genome sequencing and annotation.</title>
        <authorList>
            <consortium name="The Broad Institute Genomics Platform"/>
            <consortium name="The Broad Institute Genome Sequencing Center for Infectious Disease"/>
            <person name="Wu L."/>
            <person name="Ma J."/>
        </authorList>
    </citation>
    <scope>NUCLEOTIDE SEQUENCE [LARGE SCALE GENOMIC DNA]</scope>
    <source>
        <strain evidence="5">CCM 7941</strain>
    </source>
</reference>
<proteinExistence type="predicted"/>
<organism evidence="4 5">
    <name type="scientific">Camelimonas abortus</name>
    <dbReference type="NCBI Taxonomy" id="1017184"/>
    <lineage>
        <taxon>Bacteria</taxon>
        <taxon>Pseudomonadati</taxon>
        <taxon>Pseudomonadota</taxon>
        <taxon>Alphaproteobacteria</taxon>
        <taxon>Hyphomicrobiales</taxon>
        <taxon>Chelatococcaceae</taxon>
        <taxon>Camelimonas</taxon>
    </lineage>
</organism>
<evidence type="ECO:0000313" key="5">
    <source>
        <dbReference type="Proteomes" id="UP001595536"/>
    </source>
</evidence>
<feature type="non-terminal residue" evidence="4">
    <location>
        <position position="188"/>
    </location>
</feature>
<evidence type="ECO:0000313" key="4">
    <source>
        <dbReference type="EMBL" id="MFC3267205.1"/>
    </source>
</evidence>
<dbReference type="SMART" id="SM00257">
    <property type="entry name" value="LysM"/>
    <property type="match status" value="1"/>
</dbReference>
<dbReference type="Gene3D" id="3.10.350.10">
    <property type="entry name" value="LysM domain"/>
    <property type="match status" value="1"/>
</dbReference>
<dbReference type="Proteomes" id="UP001595536">
    <property type="component" value="Unassembled WGS sequence"/>
</dbReference>
<keyword evidence="2" id="KW-0732">Signal</keyword>
<dbReference type="CDD" id="cd00118">
    <property type="entry name" value="LysM"/>
    <property type="match status" value="1"/>
</dbReference>
<dbReference type="PROSITE" id="PS51782">
    <property type="entry name" value="LYSM"/>
    <property type="match status" value="1"/>
</dbReference>
<name>A0ABV7LH18_9HYPH</name>
<sequence>MPQTNPTNRSGMLARIAGVSLLSLLAAACAADSQRFAGFSGNDGMTTGSLPPADVPGAAPAPAYGGGSYGAGGFGANPAGAPRPAAATAGPAQQGFTGVRPEQVSGSAAGWTAAGGARVSVGPGDTVQAIADRYGVPPAAIRAANNLAGQSLTPGSAIIIPVYNPAAAAQTAAAAAAPAVRPPPVRPA</sequence>
<evidence type="ECO:0000259" key="3">
    <source>
        <dbReference type="PROSITE" id="PS51782"/>
    </source>
</evidence>
<dbReference type="EMBL" id="JBHRUV010000095">
    <property type="protein sequence ID" value="MFC3267205.1"/>
    <property type="molecule type" value="Genomic_DNA"/>
</dbReference>
<dbReference type="SUPFAM" id="SSF54106">
    <property type="entry name" value="LysM domain"/>
    <property type="match status" value="1"/>
</dbReference>
<feature type="compositionally biased region" description="Low complexity" evidence="1">
    <location>
        <begin position="80"/>
        <end position="98"/>
    </location>
</feature>
<dbReference type="InterPro" id="IPR018392">
    <property type="entry name" value="LysM"/>
</dbReference>
<evidence type="ECO:0000256" key="2">
    <source>
        <dbReference type="SAM" id="SignalP"/>
    </source>
</evidence>
<feature type="domain" description="LysM" evidence="3">
    <location>
        <begin position="117"/>
        <end position="160"/>
    </location>
</feature>
<evidence type="ECO:0000256" key="1">
    <source>
        <dbReference type="SAM" id="MobiDB-lite"/>
    </source>
</evidence>
<feature type="chain" id="PRO_5046044903" evidence="2">
    <location>
        <begin position="31"/>
        <end position="188"/>
    </location>
</feature>
<feature type="signal peptide" evidence="2">
    <location>
        <begin position="1"/>
        <end position="30"/>
    </location>
</feature>